<keyword evidence="4" id="KW-0472">Membrane</keyword>
<dbReference type="InterPro" id="IPR035940">
    <property type="entry name" value="CAP_sf"/>
</dbReference>
<dbReference type="Ensembl" id="ENSPMAT00000002228.1">
    <property type="protein sequence ID" value="ENSPMAP00000002217.1"/>
    <property type="gene ID" value="ENSPMAG00000002025.1"/>
</dbReference>
<evidence type="ECO:0000256" key="2">
    <source>
        <dbReference type="ARBA" id="ARBA00023034"/>
    </source>
</evidence>
<dbReference type="InterPro" id="IPR014044">
    <property type="entry name" value="CAP_dom"/>
</dbReference>
<dbReference type="STRING" id="7757.ENSPMAP00000002217"/>
<dbReference type="OMA" id="HRANIDY"/>
<feature type="region of interest" description="Disordered" evidence="10">
    <location>
        <begin position="1"/>
        <end position="23"/>
    </location>
</feature>
<dbReference type="InterPro" id="IPR034113">
    <property type="entry name" value="SCP_GAPR1-like"/>
</dbReference>
<proteinExistence type="predicted"/>
<keyword evidence="1" id="KW-0519">Myristate</keyword>
<reference evidence="12" key="2">
    <citation type="submission" date="2025-09" db="UniProtKB">
        <authorList>
            <consortium name="Ensembl"/>
        </authorList>
    </citation>
    <scope>IDENTIFICATION</scope>
</reference>
<evidence type="ECO:0000256" key="4">
    <source>
        <dbReference type="ARBA" id="ARBA00023136"/>
    </source>
</evidence>
<feature type="domain" description="SCP" evidence="11">
    <location>
        <begin position="220"/>
        <end position="356"/>
    </location>
</feature>
<dbReference type="SMART" id="SM00198">
    <property type="entry name" value="SCP"/>
    <property type="match status" value="2"/>
</dbReference>
<keyword evidence="5" id="KW-0449">Lipoprotein</keyword>
<protein>
    <recommendedName>
        <fullName evidence="8">Golgi-associated plant pathogenesis-related protein 1</fullName>
    </recommendedName>
    <alternativeName>
        <fullName evidence="9">Glioma pathogenesis-related protein 2</fullName>
    </alternativeName>
</protein>
<dbReference type="FunFam" id="3.40.33.10:FF:000016">
    <property type="entry name" value="Golgi-associated plant pathogenesis-related protein 1"/>
    <property type="match status" value="1"/>
</dbReference>
<dbReference type="Gene3D" id="3.40.33.10">
    <property type="entry name" value="CAP"/>
    <property type="match status" value="2"/>
</dbReference>
<feature type="compositionally biased region" description="Low complexity" evidence="10">
    <location>
        <begin position="186"/>
        <end position="198"/>
    </location>
</feature>
<dbReference type="FunFam" id="3.40.33.10:FF:000015">
    <property type="entry name" value="Golgi-associated plant pathogenesis-related protein 1"/>
    <property type="match status" value="1"/>
</dbReference>
<evidence type="ECO:0000256" key="3">
    <source>
        <dbReference type="ARBA" id="ARBA00023054"/>
    </source>
</evidence>
<feature type="domain" description="SCP" evidence="11">
    <location>
        <begin position="28"/>
        <end position="159"/>
    </location>
</feature>
<organism evidence="12">
    <name type="scientific">Petromyzon marinus</name>
    <name type="common">Sea lamprey</name>
    <dbReference type="NCBI Taxonomy" id="7757"/>
    <lineage>
        <taxon>Eukaryota</taxon>
        <taxon>Metazoa</taxon>
        <taxon>Chordata</taxon>
        <taxon>Craniata</taxon>
        <taxon>Vertebrata</taxon>
        <taxon>Cyclostomata</taxon>
        <taxon>Hyperoartia</taxon>
        <taxon>Petromyzontiformes</taxon>
        <taxon>Petromyzontidae</taxon>
        <taxon>Petromyzon</taxon>
    </lineage>
</organism>
<evidence type="ECO:0000256" key="6">
    <source>
        <dbReference type="ARBA" id="ARBA00037794"/>
    </source>
</evidence>
<evidence type="ECO:0000256" key="1">
    <source>
        <dbReference type="ARBA" id="ARBA00022707"/>
    </source>
</evidence>
<keyword evidence="3" id="KW-0175">Coiled coil</keyword>
<comment type="subunit">
    <text evidence="7">Homodimer. Interacts with CAV1.</text>
</comment>
<reference evidence="12" key="1">
    <citation type="submission" date="2025-08" db="UniProtKB">
        <authorList>
            <consortium name="Ensembl"/>
        </authorList>
    </citation>
    <scope>IDENTIFICATION</scope>
</reference>
<comment type="subcellular location">
    <subcellularLocation>
        <location evidence="6">Golgi apparatus membrane</location>
        <topology evidence="6">Lipid-anchor</topology>
    </subcellularLocation>
</comment>
<dbReference type="PANTHER" id="PTHR10334">
    <property type="entry name" value="CYSTEINE-RICH SECRETORY PROTEIN-RELATED"/>
    <property type="match status" value="1"/>
</dbReference>
<evidence type="ECO:0000256" key="8">
    <source>
        <dbReference type="ARBA" id="ARBA00069728"/>
    </source>
</evidence>
<dbReference type="CDD" id="cd05382">
    <property type="entry name" value="CAP_GAPR1-like"/>
    <property type="match status" value="2"/>
</dbReference>
<feature type="region of interest" description="Disordered" evidence="10">
    <location>
        <begin position="180"/>
        <end position="216"/>
    </location>
</feature>
<dbReference type="Pfam" id="PF00188">
    <property type="entry name" value="CAP"/>
    <property type="match status" value="2"/>
</dbReference>
<dbReference type="GO" id="GO:0000139">
    <property type="term" value="C:Golgi membrane"/>
    <property type="evidence" value="ECO:0007669"/>
    <property type="project" value="UniProtKB-SubCell"/>
</dbReference>
<accession>S4RAI6</accession>
<dbReference type="InterPro" id="IPR001283">
    <property type="entry name" value="CRISP-related"/>
</dbReference>
<dbReference type="GeneTree" id="ENSGT00390000020276"/>
<keyword evidence="2" id="KW-0333">Golgi apparatus</keyword>
<feature type="compositionally biased region" description="Low complexity" evidence="10">
    <location>
        <begin position="1"/>
        <end position="15"/>
    </location>
</feature>
<evidence type="ECO:0000259" key="11">
    <source>
        <dbReference type="SMART" id="SM00198"/>
    </source>
</evidence>
<evidence type="ECO:0000256" key="5">
    <source>
        <dbReference type="ARBA" id="ARBA00023288"/>
    </source>
</evidence>
<dbReference type="AlphaFoldDB" id="S4RAI6"/>
<name>S4RAI6_PETMA</name>
<sequence>GGGLVAAASAAAAASPAPPPPPRDFAGDFAGDLLRAHNAARARHGAAPLRACAALEREARAWAEHLLERRALKHSDTSHGENLYYRPLGAREQAPGKEVTEHWYSEVKHYDFSSPGYKPKVGYLDKLVWRASQSLGVGRAVSPQGCVVVVAVYDPPALGQRCATPSDDAEMIAVSPVAAPNEMRSRSSTGGTCCPSSGARPALPSHTRGSTSQQKEDQEEFCIDVLAEHNRLREIHGARPLRRSVALGRDARAWARELARSRALRSHPTVPHGQNTVAFAWVRYRMLITAGRKVTNCWYADRLAYDYNNPGFQQGTGNFSQLVWRSSLDLGVGLACDGRGMFVAVAFYSPAGNLPYAMSYRDNVLPPHT</sequence>
<evidence type="ECO:0000256" key="10">
    <source>
        <dbReference type="SAM" id="MobiDB-lite"/>
    </source>
</evidence>
<dbReference type="SUPFAM" id="SSF55797">
    <property type="entry name" value="PR-1-like"/>
    <property type="match status" value="2"/>
</dbReference>
<evidence type="ECO:0000256" key="7">
    <source>
        <dbReference type="ARBA" id="ARBA00063947"/>
    </source>
</evidence>
<evidence type="ECO:0000256" key="9">
    <source>
        <dbReference type="ARBA" id="ARBA00075475"/>
    </source>
</evidence>
<evidence type="ECO:0000313" key="12">
    <source>
        <dbReference type="Ensembl" id="ENSPMAP00000002217.1"/>
    </source>
</evidence>